<dbReference type="CDD" id="cd07821">
    <property type="entry name" value="PYR_PYL_RCAR_like"/>
    <property type="match status" value="1"/>
</dbReference>
<dbReference type="SUPFAM" id="SSF55961">
    <property type="entry name" value="Bet v1-like"/>
    <property type="match status" value="1"/>
</dbReference>
<dbReference type="PANTHER" id="PTHR33789">
    <property type="entry name" value="LACHRYMATORY-FACTOR SYNTHASE"/>
    <property type="match status" value="1"/>
</dbReference>
<dbReference type="EMBL" id="SHNN01000003">
    <property type="protein sequence ID" value="MCX2982196.1"/>
    <property type="molecule type" value="Genomic_DNA"/>
</dbReference>
<dbReference type="PANTHER" id="PTHR33789:SF5">
    <property type="entry name" value="BET V I_MAJOR LATEX PROTEIN DOMAIN-CONTAINING PROTEIN"/>
    <property type="match status" value="1"/>
</dbReference>
<keyword evidence="2" id="KW-1185">Reference proteome</keyword>
<protein>
    <submittedName>
        <fullName evidence="1">SRPBCC family protein</fullName>
    </submittedName>
</protein>
<dbReference type="Gene3D" id="3.30.530.20">
    <property type="match status" value="1"/>
</dbReference>
<dbReference type="Proteomes" id="UP001143362">
    <property type="component" value="Unassembled WGS sequence"/>
</dbReference>
<dbReference type="InterPro" id="IPR019587">
    <property type="entry name" value="Polyketide_cyclase/dehydratase"/>
</dbReference>
<gene>
    <name evidence="1" type="ORF">EYC98_15145</name>
</gene>
<comment type="caution">
    <text evidence="1">The sequence shown here is derived from an EMBL/GenBank/DDBJ whole genome shotgun (WGS) entry which is preliminary data.</text>
</comment>
<evidence type="ECO:0000313" key="2">
    <source>
        <dbReference type="Proteomes" id="UP001143362"/>
    </source>
</evidence>
<dbReference type="Pfam" id="PF10604">
    <property type="entry name" value="Polyketide_cyc2"/>
    <property type="match status" value="1"/>
</dbReference>
<proteinExistence type="predicted"/>
<dbReference type="InterPro" id="IPR023393">
    <property type="entry name" value="START-like_dom_sf"/>
</dbReference>
<sequence length="143" mass="15073">MTTVSCVIPVQCAAQDVWSVLADFGQFLDWATGGLGTVELQGQGVGMIRHLDIPGLGKISERLDALDPEALALTYSLTAAGAGGMASYQARVQVEAITNGSCSLNWKGEFEVLPEINEATVSAELEAAYQSMSSGLESYVRAQ</sequence>
<evidence type="ECO:0000313" key="1">
    <source>
        <dbReference type="EMBL" id="MCX2982196.1"/>
    </source>
</evidence>
<accession>A0ABT3TIN5</accession>
<reference evidence="1" key="1">
    <citation type="submission" date="2019-02" db="EMBL/GenBank/DDBJ databases">
        <authorList>
            <person name="Li S.-H."/>
        </authorList>
    </citation>
    <scope>NUCLEOTIDE SEQUENCE</scope>
    <source>
        <strain evidence="1">IMCC14734</strain>
    </source>
</reference>
<organism evidence="1 2">
    <name type="scientific">Candidatus Litorirhabdus singularis</name>
    <dbReference type="NCBI Taxonomy" id="2518993"/>
    <lineage>
        <taxon>Bacteria</taxon>
        <taxon>Pseudomonadati</taxon>
        <taxon>Pseudomonadota</taxon>
        <taxon>Gammaproteobacteria</taxon>
        <taxon>Cellvibrionales</taxon>
        <taxon>Halieaceae</taxon>
        <taxon>Candidatus Litorirhabdus</taxon>
    </lineage>
</organism>
<dbReference type="RefSeq" id="WP_279246221.1">
    <property type="nucleotide sequence ID" value="NZ_SHNN01000003.1"/>
</dbReference>
<dbReference type="InterPro" id="IPR053249">
    <property type="entry name" value="LFS"/>
</dbReference>
<name>A0ABT3TIN5_9GAMM</name>